<dbReference type="Pfam" id="PF09983">
    <property type="entry name" value="JetD_C"/>
    <property type="match status" value="1"/>
</dbReference>
<dbReference type="EMBL" id="CP051684">
    <property type="protein sequence ID" value="QJD93234.1"/>
    <property type="molecule type" value="Genomic_DNA"/>
</dbReference>
<feature type="domain" description="Wadjet protein JetD C-terminal" evidence="1">
    <location>
        <begin position="247"/>
        <end position="338"/>
    </location>
</feature>
<evidence type="ECO:0000259" key="1">
    <source>
        <dbReference type="Pfam" id="PF09983"/>
    </source>
</evidence>
<evidence type="ECO:0000313" key="3">
    <source>
        <dbReference type="Proteomes" id="UP000503117"/>
    </source>
</evidence>
<name>A0ABX6MFV2_9BURK</name>
<sequence>MNREDQAEMDPLARKALERLLKSSDKHVAGAATRRPTLTDSSLSEYRELRSLKAKEDFETVMAFAQAEGAITVVRPRRDIQGLIERIELIDAIKLASILGKVPHAVRVQSARQTLATYLAGHLVLNDVLSSWERLKKVRGTGPDGVTKWVMACDVIAYCQAQVALGAMETPVRDASARLFKDSKRIESLVPCLDVLLTGNVEDDARSEAEVLHELGLYREQQPVRLSGNIVVRRERGAFPLDRPYCALPPSTVLGIESMPSQILTIENQTTFHVWARQHYDSNVLCIYTAGMPSPAWRAMYLRLLSGLPASTPVHHWGDVDEGGFRIASLLSQCVAEVGHTLLPWKMHPADVPESLRRAASARTVERMVKYAYETGWNDIAHELTKGKFVAEQEG</sequence>
<protein>
    <submittedName>
        <fullName evidence="2">DUF2399 domain-containing protein</fullName>
    </submittedName>
</protein>
<dbReference type="SUPFAM" id="SSF56726">
    <property type="entry name" value="DNA topoisomerase IV, alpha subunit"/>
    <property type="match status" value="1"/>
</dbReference>
<reference evidence="2 3" key="1">
    <citation type="submission" date="2020-04" db="EMBL/GenBank/DDBJ databases">
        <title>Genome sequencing of novel species.</title>
        <authorList>
            <person name="Heo J."/>
            <person name="Kim S.-J."/>
            <person name="Kim J.-S."/>
            <person name="Hong S.-B."/>
            <person name="Kwon S.-W."/>
        </authorList>
    </citation>
    <scope>NUCLEOTIDE SEQUENCE [LARGE SCALE GENOMIC DNA]</scope>
    <source>
        <strain evidence="2 3">AF9R3</strain>
    </source>
</reference>
<dbReference type="InterPro" id="IPR024534">
    <property type="entry name" value="JetD_C"/>
</dbReference>
<dbReference type="RefSeq" id="WP_169114182.1">
    <property type="nucleotide sequence ID" value="NZ_CP051684.1"/>
</dbReference>
<keyword evidence="3" id="KW-1185">Reference proteome</keyword>
<accession>A0ABX6MFV2</accession>
<gene>
    <name evidence="2" type="ORF">HH213_26010</name>
</gene>
<evidence type="ECO:0000313" key="2">
    <source>
        <dbReference type="EMBL" id="QJD93234.1"/>
    </source>
</evidence>
<proteinExistence type="predicted"/>
<organism evidence="2 3">
    <name type="scientific">Duganella dendranthematis</name>
    <dbReference type="NCBI Taxonomy" id="2728021"/>
    <lineage>
        <taxon>Bacteria</taxon>
        <taxon>Pseudomonadati</taxon>
        <taxon>Pseudomonadota</taxon>
        <taxon>Betaproteobacteria</taxon>
        <taxon>Burkholderiales</taxon>
        <taxon>Oxalobacteraceae</taxon>
        <taxon>Telluria group</taxon>
        <taxon>Duganella</taxon>
    </lineage>
</organism>
<dbReference type="Proteomes" id="UP000503117">
    <property type="component" value="Chromosome"/>
</dbReference>
<dbReference type="InterPro" id="IPR036078">
    <property type="entry name" value="Spo11/TopoVI_A_sf"/>
</dbReference>